<keyword evidence="3 4" id="KW-0808">Transferase</keyword>
<dbReference type="Pfam" id="PF00201">
    <property type="entry name" value="UDPGT"/>
    <property type="match status" value="1"/>
</dbReference>
<evidence type="ECO:0000256" key="5">
    <source>
        <dbReference type="RuleBase" id="RU362057"/>
    </source>
</evidence>
<name>A0ABC8RBD0_9AQUA</name>
<evidence type="ECO:0000256" key="1">
    <source>
        <dbReference type="ARBA" id="ARBA00009995"/>
    </source>
</evidence>
<dbReference type="CDD" id="cd03784">
    <property type="entry name" value="GT1_Gtf-like"/>
    <property type="match status" value="1"/>
</dbReference>
<dbReference type="Gene3D" id="3.40.50.2000">
    <property type="entry name" value="Glycogen Phosphorylase B"/>
    <property type="match status" value="2"/>
</dbReference>
<dbReference type="FunFam" id="3.40.50.2000:FF:000091">
    <property type="entry name" value="Glycosyltransferase"/>
    <property type="match status" value="1"/>
</dbReference>
<comment type="similarity">
    <text evidence="1 4">Belongs to the UDP-glycosyltransferase family.</text>
</comment>
<reference evidence="7 8" key="1">
    <citation type="submission" date="2024-02" db="EMBL/GenBank/DDBJ databases">
        <authorList>
            <person name="Vignale AGUSTIN F."/>
            <person name="Sosa J E."/>
            <person name="Modenutti C."/>
        </authorList>
    </citation>
    <scope>NUCLEOTIDE SEQUENCE [LARGE SCALE GENOMIC DNA]</scope>
</reference>
<dbReference type="PANTHER" id="PTHR48045:SF34">
    <property type="entry name" value="ISOFLAVONE 7-O-GLUCOSYLTRANSFERASE 1-LIKE"/>
    <property type="match status" value="1"/>
</dbReference>
<keyword evidence="8" id="KW-1185">Reference proteome</keyword>
<keyword evidence="6" id="KW-0732">Signal</keyword>
<feature type="chain" id="PRO_5044844993" description="Glycosyltransferase" evidence="6">
    <location>
        <begin position="20"/>
        <end position="443"/>
    </location>
</feature>
<keyword evidence="2 4" id="KW-0328">Glycosyltransferase</keyword>
<dbReference type="FunFam" id="3.40.50.2000:FF:000129">
    <property type="entry name" value="Glycosyltransferase"/>
    <property type="match status" value="1"/>
</dbReference>
<dbReference type="Proteomes" id="UP001642360">
    <property type="component" value="Unassembled WGS sequence"/>
</dbReference>
<proteinExistence type="inferred from homology"/>
<dbReference type="InterPro" id="IPR002213">
    <property type="entry name" value="UDP_glucos_trans"/>
</dbReference>
<dbReference type="GO" id="GO:0102454">
    <property type="term" value="F:cyanidin 3-O-galactosyltransferase activity"/>
    <property type="evidence" value="ECO:0007669"/>
    <property type="project" value="UniProtKB-ARBA"/>
</dbReference>
<evidence type="ECO:0000256" key="3">
    <source>
        <dbReference type="ARBA" id="ARBA00022679"/>
    </source>
</evidence>
<organism evidence="7 8">
    <name type="scientific">Ilex paraguariensis</name>
    <name type="common">yerba mate</name>
    <dbReference type="NCBI Taxonomy" id="185542"/>
    <lineage>
        <taxon>Eukaryota</taxon>
        <taxon>Viridiplantae</taxon>
        <taxon>Streptophyta</taxon>
        <taxon>Embryophyta</taxon>
        <taxon>Tracheophyta</taxon>
        <taxon>Spermatophyta</taxon>
        <taxon>Magnoliopsida</taxon>
        <taxon>eudicotyledons</taxon>
        <taxon>Gunneridae</taxon>
        <taxon>Pentapetalae</taxon>
        <taxon>asterids</taxon>
        <taxon>campanulids</taxon>
        <taxon>Aquifoliales</taxon>
        <taxon>Aquifoliaceae</taxon>
        <taxon>Ilex</taxon>
    </lineage>
</organism>
<dbReference type="AlphaFoldDB" id="A0ABC8RBD0"/>
<evidence type="ECO:0000256" key="4">
    <source>
        <dbReference type="RuleBase" id="RU003718"/>
    </source>
</evidence>
<dbReference type="GO" id="GO:0009813">
    <property type="term" value="P:flavonoid biosynthetic process"/>
    <property type="evidence" value="ECO:0007669"/>
    <property type="project" value="UniProtKB-ARBA"/>
</dbReference>
<dbReference type="SUPFAM" id="SSF53756">
    <property type="entry name" value="UDP-Glycosyltransferase/glycogen phosphorylase"/>
    <property type="match status" value="1"/>
</dbReference>
<evidence type="ECO:0000256" key="2">
    <source>
        <dbReference type="ARBA" id="ARBA00022676"/>
    </source>
</evidence>
<dbReference type="PROSITE" id="PS00375">
    <property type="entry name" value="UDPGT"/>
    <property type="match status" value="1"/>
</dbReference>
<protein>
    <recommendedName>
        <fullName evidence="5">Glycosyltransferase</fullName>
        <ecNumber evidence="5">2.4.1.-</ecNumber>
    </recommendedName>
</protein>
<dbReference type="EC" id="2.4.1.-" evidence="5"/>
<dbReference type="PANTHER" id="PTHR48045">
    <property type="entry name" value="UDP-GLYCOSYLTRANSFERASE 72B1"/>
    <property type="match status" value="1"/>
</dbReference>
<sequence length="443" mass="48642">MSVTGGHVAVFAFPFGTHAAPLLTLVQRLAAAAPNLRFSFFCSTQSNQKAFSRVKHEGFDNIKPYNVADGVPEGHVFSGHPLEAMEFFLNAMPKNFKSRLEDVVEETGLKVSCLLTDAFLWFSGDMAEEMGVPWVAFWTAGPCSISIHIYTDVIRNTIQSTAGKAENADQTLNFLPGMAPIHVNDLPEGVLYGNLDSPFSRMLHNMGLTVEQATTVEEIDPVITDDLKSKMKKVLNHHHPSYSDENGCISWLDKCETASVAYLSFGTILTPPPPELLSLAEALEEKGVPFIWSFRDNSKQHVLEGFLERTRNLGKVVPWAPQLQVLQHPSVGVFITHCGWNSVWESIAGGVPMICRPFFGDQKLNRRMVEDVWKIGVGVEGGIFTKCGTVTALDLVLLNEKGKKMRENTGGIKANAVKAVGTNGSSTENFETLLEVVTTSKKT</sequence>
<feature type="signal peptide" evidence="6">
    <location>
        <begin position="1"/>
        <end position="19"/>
    </location>
</feature>
<evidence type="ECO:0000313" key="8">
    <source>
        <dbReference type="Proteomes" id="UP001642360"/>
    </source>
</evidence>
<evidence type="ECO:0000313" key="7">
    <source>
        <dbReference type="EMBL" id="CAK9142291.1"/>
    </source>
</evidence>
<accession>A0ABC8RBD0</accession>
<comment type="caution">
    <text evidence="7">The sequence shown here is derived from an EMBL/GenBank/DDBJ whole genome shotgun (WGS) entry which is preliminary data.</text>
</comment>
<evidence type="ECO:0000256" key="6">
    <source>
        <dbReference type="SAM" id="SignalP"/>
    </source>
</evidence>
<dbReference type="InterPro" id="IPR035595">
    <property type="entry name" value="UDP_glycos_trans_CS"/>
</dbReference>
<dbReference type="EMBL" id="CAUOFW020001215">
    <property type="protein sequence ID" value="CAK9142291.1"/>
    <property type="molecule type" value="Genomic_DNA"/>
</dbReference>
<gene>
    <name evidence="7" type="ORF">ILEXP_LOCUS9958</name>
</gene>